<dbReference type="OrthoDB" id="1467525at2"/>
<reference evidence="2" key="1">
    <citation type="submission" date="2016-10" db="EMBL/GenBank/DDBJ databases">
        <authorList>
            <person name="Varghese N."/>
            <person name="Submissions S."/>
        </authorList>
    </citation>
    <scope>NUCLEOTIDE SEQUENCE [LARGE SCALE GENOMIC DNA]</scope>
    <source>
        <strain evidence="2">DSM 25329</strain>
    </source>
</reference>
<evidence type="ECO:0000313" key="2">
    <source>
        <dbReference type="Proteomes" id="UP000198748"/>
    </source>
</evidence>
<protein>
    <submittedName>
        <fullName evidence="1">Uncharacterized protein</fullName>
    </submittedName>
</protein>
<dbReference type="STRING" id="659014.SAMN04487996_107252"/>
<name>A0A1G7GH11_9BACT</name>
<dbReference type="AlphaFoldDB" id="A0A1G7GH11"/>
<proteinExistence type="predicted"/>
<accession>A0A1G7GH11</accession>
<dbReference type="RefSeq" id="WP_090150512.1">
    <property type="nucleotide sequence ID" value="NZ_FNAN01000007.1"/>
</dbReference>
<evidence type="ECO:0000313" key="1">
    <source>
        <dbReference type="EMBL" id="SDE87420.1"/>
    </source>
</evidence>
<dbReference type="Proteomes" id="UP000198748">
    <property type="component" value="Unassembled WGS sequence"/>
</dbReference>
<gene>
    <name evidence="1" type="ORF">SAMN04487996_107252</name>
</gene>
<dbReference type="PROSITE" id="PS51257">
    <property type="entry name" value="PROKAR_LIPOPROTEIN"/>
    <property type="match status" value="1"/>
</dbReference>
<sequence>MRFKSTALLLAQSKWRWYFTGAMLLFLTACEDPEENPGKVEYFPVTTGAYRVYAVEEAIYSSGVKEPKSGKWFEKEEVMSIKKDSNGVSECIIAYSVRAKSTDYWQKTKEYKAFIYPEKVVVNRDNEAITSLVFPYSPTVQWDGYQHFSLDDDDPRWGFQFHYEDLDKPLQVDSLHFPATLKVTERIDTTGPVLYRFGYKTYAKGIGLVLDVRTDYDYLQNNGDLVGYRIIDKGVRRVRKIIEYGDR</sequence>
<keyword evidence="2" id="KW-1185">Reference proteome</keyword>
<dbReference type="EMBL" id="FNAN01000007">
    <property type="protein sequence ID" value="SDE87420.1"/>
    <property type="molecule type" value="Genomic_DNA"/>
</dbReference>
<organism evidence="1 2">
    <name type="scientific">Dyadobacter soli</name>
    <dbReference type="NCBI Taxonomy" id="659014"/>
    <lineage>
        <taxon>Bacteria</taxon>
        <taxon>Pseudomonadati</taxon>
        <taxon>Bacteroidota</taxon>
        <taxon>Cytophagia</taxon>
        <taxon>Cytophagales</taxon>
        <taxon>Spirosomataceae</taxon>
        <taxon>Dyadobacter</taxon>
    </lineage>
</organism>